<dbReference type="AlphaFoldDB" id="A0A6J4HCB9"/>
<accession>A0A6J4HCB9</accession>
<dbReference type="InterPro" id="IPR011042">
    <property type="entry name" value="6-blade_b-propeller_TolB-like"/>
</dbReference>
<dbReference type="EMBL" id="CADCTC010000026">
    <property type="protein sequence ID" value="CAA9219511.1"/>
    <property type="molecule type" value="Genomic_DNA"/>
</dbReference>
<feature type="binding site" evidence="2">
    <location>
        <position position="112"/>
    </location>
    <ligand>
        <name>substrate</name>
    </ligand>
</feature>
<evidence type="ECO:0000256" key="1">
    <source>
        <dbReference type="PIRSR" id="PIRSR605511-1"/>
    </source>
</evidence>
<gene>
    <name evidence="4" type="ORF">AVDCRST_MAG77-397</name>
</gene>
<evidence type="ECO:0000313" key="4">
    <source>
        <dbReference type="EMBL" id="CAA9219511.1"/>
    </source>
</evidence>
<dbReference type="PANTHER" id="PTHR47572">
    <property type="entry name" value="LIPOPROTEIN-RELATED"/>
    <property type="match status" value="1"/>
</dbReference>
<comment type="cofactor">
    <cofactor evidence="2">
        <name>Zn(2+)</name>
        <dbReference type="ChEBI" id="CHEBI:29105"/>
    </cofactor>
    <text evidence="2">Binds 1 divalent metal cation per subunit.</text>
</comment>
<evidence type="ECO:0000256" key="2">
    <source>
        <dbReference type="PIRSR" id="PIRSR605511-2"/>
    </source>
</evidence>
<name>A0A6J4HCB9_9CHLR</name>
<dbReference type="Gene3D" id="2.120.10.30">
    <property type="entry name" value="TolB, C-terminal domain"/>
    <property type="match status" value="1"/>
</dbReference>
<protein>
    <submittedName>
        <fullName evidence="4">Gluconolactonase</fullName>
        <ecNumber evidence="4">3.1.1.17</ecNumber>
    </submittedName>
</protein>
<evidence type="ECO:0000259" key="3">
    <source>
        <dbReference type="Pfam" id="PF08450"/>
    </source>
</evidence>
<feature type="domain" description="SMP-30/Gluconolactonase/LRE-like region" evidence="3">
    <location>
        <begin position="24"/>
        <end position="264"/>
    </location>
</feature>
<sequence length="287" mass="31041">MTRDSAVPRVESEVELVATGYDSPEGPAFDRHGNLFFVNWLTSSIVRRSPDGRTEEFVNTGGIPAGLALHPDGTLYVADEGDQWHGVLRVTPQGQITPWLQDYNGMPLNGANDLVFDAHGVLYFSDPWRSSIENPIGGFYRAFPDGRLEQLDTGLAFPNGVAVAGDGSAVYLAETRHNRVLRYAISPDGGVGPRSVFARLTGEGGPDGMAFDSAGNLYIAHWGEGRVDVLNPAGDAVLHIPIPGRNVTNVSFGGPDRRTLFITEVETGSVYRVRLSMPGLPLYSETR</sequence>
<dbReference type="SUPFAM" id="SSF63829">
    <property type="entry name" value="Calcium-dependent phosphotriesterase"/>
    <property type="match status" value="1"/>
</dbReference>
<keyword evidence="2" id="KW-0479">Metal-binding</keyword>
<feature type="binding site" evidence="2">
    <location>
        <position position="207"/>
    </location>
    <ligand>
        <name>a divalent metal cation</name>
        <dbReference type="ChEBI" id="CHEBI:60240"/>
    </ligand>
</feature>
<keyword evidence="2" id="KW-0862">Zinc</keyword>
<feature type="binding site" evidence="2">
    <location>
        <position position="25"/>
    </location>
    <ligand>
        <name>a divalent metal cation</name>
        <dbReference type="ChEBI" id="CHEBI:60240"/>
    </ligand>
</feature>
<dbReference type="InterPro" id="IPR005511">
    <property type="entry name" value="SMP-30"/>
</dbReference>
<dbReference type="CDD" id="cd05819">
    <property type="entry name" value="NHL"/>
    <property type="match status" value="1"/>
</dbReference>
<dbReference type="Pfam" id="PF08450">
    <property type="entry name" value="SGL"/>
    <property type="match status" value="1"/>
</dbReference>
<dbReference type="InterPro" id="IPR051262">
    <property type="entry name" value="SMP-30/CGR1_Lactonase"/>
</dbReference>
<keyword evidence="4" id="KW-0378">Hydrolase</keyword>
<feature type="active site" description="Proton donor/acceptor" evidence="1">
    <location>
        <position position="207"/>
    </location>
</feature>
<dbReference type="GO" id="GO:0004341">
    <property type="term" value="F:gluconolactonase activity"/>
    <property type="evidence" value="ECO:0007669"/>
    <property type="project" value="UniProtKB-EC"/>
</dbReference>
<feature type="binding site" evidence="2">
    <location>
        <position position="159"/>
    </location>
    <ligand>
        <name>a divalent metal cation</name>
        <dbReference type="ChEBI" id="CHEBI:60240"/>
    </ligand>
</feature>
<reference evidence="4" key="1">
    <citation type="submission" date="2020-02" db="EMBL/GenBank/DDBJ databases">
        <authorList>
            <person name="Meier V. D."/>
        </authorList>
    </citation>
    <scope>NUCLEOTIDE SEQUENCE</scope>
    <source>
        <strain evidence="4">AVDCRST_MAG77</strain>
    </source>
</reference>
<dbReference type="InterPro" id="IPR013658">
    <property type="entry name" value="SGL"/>
</dbReference>
<proteinExistence type="predicted"/>
<dbReference type="GO" id="GO:0046872">
    <property type="term" value="F:metal ion binding"/>
    <property type="evidence" value="ECO:0007669"/>
    <property type="project" value="UniProtKB-KW"/>
</dbReference>
<dbReference type="EC" id="3.1.1.17" evidence="4"/>
<dbReference type="PANTHER" id="PTHR47572:SF5">
    <property type="entry name" value="BLR2277 PROTEIN"/>
    <property type="match status" value="1"/>
</dbReference>
<organism evidence="4">
    <name type="scientific">uncultured Chloroflexota bacterium</name>
    <dbReference type="NCBI Taxonomy" id="166587"/>
    <lineage>
        <taxon>Bacteria</taxon>
        <taxon>Bacillati</taxon>
        <taxon>Chloroflexota</taxon>
        <taxon>environmental samples</taxon>
    </lineage>
</organism>
<dbReference type="PRINTS" id="PR01790">
    <property type="entry name" value="SMP30FAMILY"/>
</dbReference>